<proteinExistence type="predicted"/>
<evidence type="ECO:0000256" key="1">
    <source>
        <dbReference type="SAM" id="Phobius"/>
    </source>
</evidence>
<comment type="caution">
    <text evidence="2">The sequence shown here is derived from an EMBL/GenBank/DDBJ whole genome shotgun (WGS) entry which is preliminary data.</text>
</comment>
<dbReference type="AlphaFoldDB" id="A0A8H6ZJG4"/>
<evidence type="ECO:0000313" key="3">
    <source>
        <dbReference type="Proteomes" id="UP000623467"/>
    </source>
</evidence>
<dbReference type="Proteomes" id="UP000623467">
    <property type="component" value="Unassembled WGS sequence"/>
</dbReference>
<gene>
    <name evidence="2" type="ORF">MSAN_00228600</name>
</gene>
<keyword evidence="1" id="KW-1133">Transmembrane helix</keyword>
<protein>
    <submittedName>
        <fullName evidence="2">Uncharacterized protein</fullName>
    </submittedName>
</protein>
<accession>A0A8H6ZJG4</accession>
<name>A0A8H6ZJG4_9AGAR</name>
<dbReference type="EMBL" id="JACAZH010000001">
    <property type="protein sequence ID" value="KAF7378046.1"/>
    <property type="molecule type" value="Genomic_DNA"/>
</dbReference>
<keyword evidence="1" id="KW-0472">Membrane</keyword>
<organism evidence="2 3">
    <name type="scientific">Mycena sanguinolenta</name>
    <dbReference type="NCBI Taxonomy" id="230812"/>
    <lineage>
        <taxon>Eukaryota</taxon>
        <taxon>Fungi</taxon>
        <taxon>Dikarya</taxon>
        <taxon>Basidiomycota</taxon>
        <taxon>Agaricomycotina</taxon>
        <taxon>Agaricomycetes</taxon>
        <taxon>Agaricomycetidae</taxon>
        <taxon>Agaricales</taxon>
        <taxon>Marasmiineae</taxon>
        <taxon>Mycenaceae</taxon>
        <taxon>Mycena</taxon>
    </lineage>
</organism>
<reference evidence="2" key="1">
    <citation type="submission" date="2020-05" db="EMBL/GenBank/DDBJ databases">
        <title>Mycena genomes resolve the evolution of fungal bioluminescence.</title>
        <authorList>
            <person name="Tsai I.J."/>
        </authorList>
    </citation>
    <scope>NUCLEOTIDE SEQUENCE</scope>
    <source>
        <strain evidence="2">160909Yilan</strain>
    </source>
</reference>
<dbReference type="OrthoDB" id="2644397at2759"/>
<feature type="transmembrane region" description="Helical" evidence="1">
    <location>
        <begin position="384"/>
        <end position="404"/>
    </location>
</feature>
<sequence length="475" mass="52038">MRKALQESQMLTATHDNAAAWAGIGSALSRFSTLQPRRYFHCKLLIHLNQPRPQRRGFPILNFTAYDMSSELGRFEAWQNIHSYASSSLYFLPYTLRVNTSVGLHGGSLYDVPNVNIGNVTVAAIGFNVTCGYLTPTTITTAVESTPTSPIWNVNVDGEQQYYPVPEFDGARSANGTYVIHGADGNGTVSGLDMILSWGSEKNSMILDSSGNNGARVLLNPGEFPFYTQLLRCSLLTVNQTAVINAQSQEVLELEPSLLKTHSIWSPASPSLLGPQDYLDPLAKPGISLADVWQALYISSPAPADYGGSITDLVLNQNLNNAGEFFTSSNITLHDFENSLSIIVASMFWTLTYIPPLDRDPTLVLSPVRLQGGQAIAIQPSTELSIIAIVAGLGASIGLALLSLQFSRFHTNRTQADTPINGTGFLQAIWLYRNHPELEILMDQVECPTEDNLRAAGMIPIRLVEQSFPTRRRKY</sequence>
<keyword evidence="3" id="KW-1185">Reference proteome</keyword>
<keyword evidence="1" id="KW-0812">Transmembrane</keyword>
<evidence type="ECO:0000313" key="2">
    <source>
        <dbReference type="EMBL" id="KAF7378046.1"/>
    </source>
</evidence>